<feature type="region of interest" description="Disordered" evidence="1">
    <location>
        <begin position="1"/>
        <end position="26"/>
    </location>
</feature>
<reference evidence="2 3" key="1">
    <citation type="submission" date="2018-12" db="EMBL/GenBank/DDBJ databases">
        <authorList>
            <consortium name="Pathogen Informatics"/>
        </authorList>
    </citation>
    <scope>NUCLEOTIDE SEQUENCE [LARGE SCALE GENOMIC DNA]</scope>
    <source>
        <strain evidence="2 3">NCTC9695</strain>
    </source>
</reference>
<dbReference type="Proteomes" id="UP000275777">
    <property type="component" value="Chromosome"/>
</dbReference>
<dbReference type="EMBL" id="LR134182">
    <property type="protein sequence ID" value="VEB42184.1"/>
    <property type="molecule type" value="Genomic_DNA"/>
</dbReference>
<organism evidence="2 3">
    <name type="scientific">Chromobacterium violaceum</name>
    <dbReference type="NCBI Taxonomy" id="536"/>
    <lineage>
        <taxon>Bacteria</taxon>
        <taxon>Pseudomonadati</taxon>
        <taxon>Pseudomonadota</taxon>
        <taxon>Betaproteobacteria</taxon>
        <taxon>Neisseriales</taxon>
        <taxon>Chromobacteriaceae</taxon>
        <taxon>Chromobacterium</taxon>
    </lineage>
</organism>
<dbReference type="AlphaFoldDB" id="A0A447TBD4"/>
<evidence type="ECO:0000256" key="1">
    <source>
        <dbReference type="SAM" id="MobiDB-lite"/>
    </source>
</evidence>
<protein>
    <submittedName>
        <fullName evidence="2">Uncharacterized protein</fullName>
    </submittedName>
</protein>
<sequence length="48" mass="5294">MLAASLERKYSASPGESFFTGGGRHTFENFDKNDNGRILSLREATSAR</sequence>
<evidence type="ECO:0000313" key="2">
    <source>
        <dbReference type="EMBL" id="VEB42184.1"/>
    </source>
</evidence>
<name>A0A447TBD4_CHRVL</name>
<evidence type="ECO:0000313" key="3">
    <source>
        <dbReference type="Proteomes" id="UP000275777"/>
    </source>
</evidence>
<gene>
    <name evidence="2" type="ORF">NCTC9695_02627</name>
</gene>
<proteinExistence type="predicted"/>
<accession>A0A447TBD4</accession>
<feature type="compositionally biased region" description="Basic and acidic residues" evidence="1">
    <location>
        <begin position="1"/>
        <end position="10"/>
    </location>
</feature>